<sequence>MKKQSSTQHDDKKLKIVYLEAQVALLTQNNKLDDAIAIYEQLIEIEPSFVNFYLNLSNSFNHFRQTSILNIQIEEINQCVRLSYTNRPNQLKYFSIFMYHINQQETLVVLRLQQVIQEQKYGKALNILIKRMKIDKELNQQIKASNYFELIGKSKSIFRYWIIQLIKVPQSKRII</sequence>
<dbReference type="Gene3D" id="1.25.40.10">
    <property type="entry name" value="Tetratricopeptide repeat domain"/>
    <property type="match status" value="1"/>
</dbReference>
<dbReference type="InterPro" id="IPR011990">
    <property type="entry name" value="TPR-like_helical_dom_sf"/>
</dbReference>
<protein>
    <recommendedName>
        <fullName evidence="3">Tetratricopeptide repeat protein</fullName>
    </recommendedName>
</protein>
<dbReference type="AlphaFoldDB" id="A0A8J8NHN7"/>
<name>A0A8J8NHN7_HALGN</name>
<organism evidence="1 2">
    <name type="scientific">Halteria grandinella</name>
    <dbReference type="NCBI Taxonomy" id="5974"/>
    <lineage>
        <taxon>Eukaryota</taxon>
        <taxon>Sar</taxon>
        <taxon>Alveolata</taxon>
        <taxon>Ciliophora</taxon>
        <taxon>Intramacronucleata</taxon>
        <taxon>Spirotrichea</taxon>
        <taxon>Stichotrichia</taxon>
        <taxon>Sporadotrichida</taxon>
        <taxon>Halteriidae</taxon>
        <taxon>Halteria</taxon>
    </lineage>
</organism>
<dbReference type="SUPFAM" id="SSF48452">
    <property type="entry name" value="TPR-like"/>
    <property type="match status" value="1"/>
</dbReference>
<evidence type="ECO:0000313" key="2">
    <source>
        <dbReference type="Proteomes" id="UP000785679"/>
    </source>
</evidence>
<dbReference type="Proteomes" id="UP000785679">
    <property type="component" value="Unassembled WGS sequence"/>
</dbReference>
<comment type="caution">
    <text evidence="1">The sequence shown here is derived from an EMBL/GenBank/DDBJ whole genome shotgun (WGS) entry which is preliminary data.</text>
</comment>
<keyword evidence="2" id="KW-1185">Reference proteome</keyword>
<reference evidence="1" key="1">
    <citation type="submission" date="2019-06" db="EMBL/GenBank/DDBJ databases">
        <authorList>
            <person name="Zheng W."/>
        </authorList>
    </citation>
    <scope>NUCLEOTIDE SEQUENCE</scope>
    <source>
        <strain evidence="1">QDHG01</strain>
    </source>
</reference>
<evidence type="ECO:0000313" key="1">
    <source>
        <dbReference type="EMBL" id="TNV74923.1"/>
    </source>
</evidence>
<proteinExistence type="predicted"/>
<dbReference type="EMBL" id="RRYP01016548">
    <property type="protein sequence ID" value="TNV74923.1"/>
    <property type="molecule type" value="Genomic_DNA"/>
</dbReference>
<accession>A0A8J8NHN7</accession>
<gene>
    <name evidence="1" type="ORF">FGO68_gene16259</name>
</gene>
<evidence type="ECO:0008006" key="3">
    <source>
        <dbReference type="Google" id="ProtNLM"/>
    </source>
</evidence>